<feature type="transmembrane region" description="Helical" evidence="7">
    <location>
        <begin position="161"/>
        <end position="185"/>
    </location>
</feature>
<evidence type="ECO:0000256" key="1">
    <source>
        <dbReference type="ARBA" id="ARBA00004651"/>
    </source>
</evidence>
<dbReference type="SUPFAM" id="SSF103473">
    <property type="entry name" value="MFS general substrate transporter"/>
    <property type="match status" value="1"/>
</dbReference>
<dbReference type="Pfam" id="PF07690">
    <property type="entry name" value="MFS_1"/>
    <property type="match status" value="1"/>
</dbReference>
<dbReference type="GO" id="GO:0022857">
    <property type="term" value="F:transmembrane transporter activity"/>
    <property type="evidence" value="ECO:0007669"/>
    <property type="project" value="InterPro"/>
</dbReference>
<protein>
    <submittedName>
        <fullName evidence="9">Major Facilitator Superfamily protein</fullName>
    </submittedName>
</protein>
<evidence type="ECO:0000259" key="8">
    <source>
        <dbReference type="PROSITE" id="PS50850"/>
    </source>
</evidence>
<evidence type="ECO:0000256" key="5">
    <source>
        <dbReference type="ARBA" id="ARBA00022989"/>
    </source>
</evidence>
<dbReference type="CDD" id="cd06173">
    <property type="entry name" value="MFS_MefA_like"/>
    <property type="match status" value="1"/>
</dbReference>
<feature type="transmembrane region" description="Helical" evidence="7">
    <location>
        <begin position="320"/>
        <end position="338"/>
    </location>
</feature>
<feature type="transmembrane region" description="Helical" evidence="7">
    <location>
        <begin position="258"/>
        <end position="282"/>
    </location>
</feature>
<evidence type="ECO:0000256" key="2">
    <source>
        <dbReference type="ARBA" id="ARBA00022448"/>
    </source>
</evidence>
<dbReference type="InterPro" id="IPR020846">
    <property type="entry name" value="MFS_dom"/>
</dbReference>
<dbReference type="InterPro" id="IPR011701">
    <property type="entry name" value="MFS"/>
</dbReference>
<comment type="subcellular location">
    <subcellularLocation>
        <location evidence="1">Cell membrane</location>
        <topology evidence="1">Multi-pass membrane protein</topology>
    </subcellularLocation>
</comment>
<gene>
    <name evidence="9" type="ORF">SAMN04487895_104339</name>
</gene>
<feature type="transmembrane region" description="Helical" evidence="7">
    <location>
        <begin position="380"/>
        <end position="399"/>
    </location>
</feature>
<feature type="transmembrane region" description="Helical" evidence="7">
    <location>
        <begin position="411"/>
        <end position="429"/>
    </location>
</feature>
<accession>A0A1H8LHH3</accession>
<dbReference type="EMBL" id="FODH01000004">
    <property type="protein sequence ID" value="SEO04493.1"/>
    <property type="molecule type" value="Genomic_DNA"/>
</dbReference>
<organism evidence="9 10">
    <name type="scientific">Paenibacillus sophorae</name>
    <dbReference type="NCBI Taxonomy" id="1333845"/>
    <lineage>
        <taxon>Bacteria</taxon>
        <taxon>Bacillati</taxon>
        <taxon>Bacillota</taxon>
        <taxon>Bacilli</taxon>
        <taxon>Bacillales</taxon>
        <taxon>Paenibacillaceae</taxon>
        <taxon>Paenibacillus</taxon>
    </lineage>
</organism>
<feature type="transmembrane region" description="Helical" evidence="7">
    <location>
        <begin position="93"/>
        <end position="115"/>
    </location>
</feature>
<keyword evidence="6 7" id="KW-0472">Membrane</keyword>
<dbReference type="GO" id="GO:0005886">
    <property type="term" value="C:plasma membrane"/>
    <property type="evidence" value="ECO:0007669"/>
    <property type="project" value="UniProtKB-SubCell"/>
</dbReference>
<dbReference type="Proteomes" id="UP000198809">
    <property type="component" value="Unassembled WGS sequence"/>
</dbReference>
<dbReference type="InterPro" id="IPR036259">
    <property type="entry name" value="MFS_trans_sf"/>
</dbReference>
<evidence type="ECO:0000313" key="10">
    <source>
        <dbReference type="Proteomes" id="UP000198809"/>
    </source>
</evidence>
<dbReference type="AlphaFoldDB" id="A0A1H8LHH3"/>
<sequence length="455" mass="47917">MSIEAPLTKMEVRAGRGLLGNKIFIRVYTAYAAAEFGSWFDSLAIQVLVAYRWQAGPLLLALIPVSLALPGIVLGSLAGVAADRLNKLKLMRLCDLFTAVLTAAVLLAPGMLWLLPLLAMRSAVSALNVPAQQSLTRSIVREDQLLQAASLNGFVTQGSKIAGPLLGGVALAVLSPAWCIALNACMRLSSYVLLLSIKNADANESTGADMDERMKAGDQAAMDAEEQAPGGKPLSAREMWKEGWGFILRSRLLRNTMLFGLLGALSIQMVDFQFASLFHTLAPDREYLLGWLVSAAGAGAVLTIAAMNRVGRGAGYGSRLGGGYVLIGAAIGGLGLLPPGVSPLPVLLLGLLMGAGNGMFMIAFNYCLQKITPPHMTGRVFGIQSMVLSAVMIAAPLLGGALVDLAGPRRIFAGFGLVIALVGAAGILLRRQMWPEEKEENRATAASFNAGSQNE</sequence>
<feature type="transmembrane region" description="Helical" evidence="7">
    <location>
        <begin position="58"/>
        <end position="81"/>
    </location>
</feature>
<dbReference type="PROSITE" id="PS50850">
    <property type="entry name" value="MFS"/>
    <property type="match status" value="1"/>
</dbReference>
<evidence type="ECO:0000313" key="9">
    <source>
        <dbReference type="EMBL" id="SEO04493.1"/>
    </source>
</evidence>
<reference evidence="9 10" key="1">
    <citation type="submission" date="2016-10" db="EMBL/GenBank/DDBJ databases">
        <authorList>
            <person name="de Groot N.N."/>
        </authorList>
    </citation>
    <scope>NUCLEOTIDE SEQUENCE [LARGE SCALE GENOMIC DNA]</scope>
    <source>
        <strain evidence="9 10">CGMCC 1.10238</strain>
    </source>
</reference>
<keyword evidence="4 7" id="KW-0812">Transmembrane</keyword>
<dbReference type="PANTHER" id="PTHR43266">
    <property type="entry name" value="MACROLIDE-EFFLUX PROTEIN"/>
    <property type="match status" value="1"/>
</dbReference>
<feature type="domain" description="Major facilitator superfamily (MFS) profile" evidence="8">
    <location>
        <begin position="252"/>
        <end position="455"/>
    </location>
</feature>
<name>A0A1H8LHH3_9BACL</name>
<keyword evidence="2" id="KW-0813">Transport</keyword>
<keyword evidence="5 7" id="KW-1133">Transmembrane helix</keyword>
<dbReference type="PANTHER" id="PTHR43266:SF2">
    <property type="entry name" value="MAJOR FACILITATOR SUPERFAMILY (MFS) PROFILE DOMAIN-CONTAINING PROTEIN"/>
    <property type="match status" value="1"/>
</dbReference>
<evidence type="ECO:0000256" key="3">
    <source>
        <dbReference type="ARBA" id="ARBA00022475"/>
    </source>
</evidence>
<dbReference type="RefSeq" id="WP_246590681.1">
    <property type="nucleotide sequence ID" value="NZ_CP076607.1"/>
</dbReference>
<dbReference type="Gene3D" id="1.20.1250.20">
    <property type="entry name" value="MFS general substrate transporter like domains"/>
    <property type="match status" value="1"/>
</dbReference>
<evidence type="ECO:0000256" key="7">
    <source>
        <dbReference type="SAM" id="Phobius"/>
    </source>
</evidence>
<dbReference type="STRING" id="1333845.SAMN04487895_104339"/>
<evidence type="ECO:0000256" key="6">
    <source>
        <dbReference type="ARBA" id="ARBA00023136"/>
    </source>
</evidence>
<evidence type="ECO:0000256" key="4">
    <source>
        <dbReference type="ARBA" id="ARBA00022692"/>
    </source>
</evidence>
<keyword evidence="3" id="KW-1003">Cell membrane</keyword>
<feature type="transmembrane region" description="Helical" evidence="7">
    <location>
        <begin position="288"/>
        <end position="308"/>
    </location>
</feature>
<feature type="transmembrane region" description="Helical" evidence="7">
    <location>
        <begin position="344"/>
        <end position="368"/>
    </location>
</feature>
<proteinExistence type="predicted"/>